<evidence type="ECO:0000259" key="8">
    <source>
        <dbReference type="Pfam" id="PF04377"/>
    </source>
</evidence>
<keyword evidence="10" id="KW-1185">Reference proteome</keyword>
<evidence type="ECO:0000313" key="9">
    <source>
        <dbReference type="EMBL" id="KAA8565311.1"/>
    </source>
</evidence>
<evidence type="ECO:0000256" key="5">
    <source>
        <dbReference type="PIRNR" id="PIRNR037207"/>
    </source>
</evidence>
<dbReference type="PANTHER" id="PTHR21367:SF1">
    <property type="entry name" value="ARGINYL-TRNA--PROTEIN TRANSFERASE 1"/>
    <property type="match status" value="1"/>
</dbReference>
<name>A0A5M9J812_MONFR</name>
<accession>A0A5M9J812</accession>
<evidence type="ECO:0000256" key="1">
    <source>
        <dbReference type="ARBA" id="ARBA00009991"/>
    </source>
</evidence>
<dbReference type="VEuPathDB" id="FungiDB:MFRU_045g00270"/>
<protein>
    <recommendedName>
        <fullName evidence="5">Arginyl-tRNA--protein transferase 1</fullName>
        <shortName evidence="5">Arginyltransferase 1</shortName>
        <shortName evidence="5">R-transferase 1</shortName>
        <ecNumber evidence="5">2.3.2.8</ecNumber>
    </recommendedName>
    <alternativeName>
        <fullName evidence="5">Arginine-tRNA--protein transferase 1</fullName>
    </alternativeName>
</protein>
<comment type="similarity">
    <text evidence="1 5">Belongs to the R-transferase family.</text>
</comment>
<comment type="function">
    <text evidence="5">Involved in the post-translational conjugation of arginine to the N-terminal aspartate or glutamate of a protein. This arginylation is required for degradation of the protein via the ubiquitin pathway.</text>
</comment>
<gene>
    <name evidence="9" type="ORF">EYC84_011033</name>
</gene>
<dbReference type="Proteomes" id="UP000322873">
    <property type="component" value="Unassembled WGS sequence"/>
</dbReference>
<keyword evidence="3 5" id="KW-0833">Ubl conjugation pathway</keyword>
<comment type="catalytic activity">
    <reaction evidence="5">
        <text>an N-terminal L-alpha-aminoacyl-[protein] + L-arginyl-tRNA(Arg) = an N-terminal L-arginyl-L-aminoacyl-[protein] + tRNA(Arg) + H(+)</text>
        <dbReference type="Rhea" id="RHEA:10208"/>
        <dbReference type="Rhea" id="RHEA-COMP:9658"/>
        <dbReference type="Rhea" id="RHEA-COMP:9673"/>
        <dbReference type="Rhea" id="RHEA-COMP:10636"/>
        <dbReference type="Rhea" id="RHEA-COMP:10638"/>
        <dbReference type="ChEBI" id="CHEBI:15378"/>
        <dbReference type="ChEBI" id="CHEBI:78442"/>
        <dbReference type="ChEBI" id="CHEBI:78513"/>
        <dbReference type="ChEBI" id="CHEBI:78597"/>
        <dbReference type="ChEBI" id="CHEBI:83562"/>
        <dbReference type="EC" id="2.3.2.8"/>
    </reaction>
</comment>
<feature type="domain" description="N-end rule aminoacyl transferase C-terminal" evidence="8">
    <location>
        <begin position="130"/>
        <end position="266"/>
    </location>
</feature>
<evidence type="ECO:0000256" key="4">
    <source>
        <dbReference type="ARBA" id="ARBA00023315"/>
    </source>
</evidence>
<keyword evidence="2 5" id="KW-0808">Transferase</keyword>
<organism evidence="9 10">
    <name type="scientific">Monilinia fructicola</name>
    <name type="common">Brown rot fungus</name>
    <name type="synonym">Ciboria fructicola</name>
    <dbReference type="NCBI Taxonomy" id="38448"/>
    <lineage>
        <taxon>Eukaryota</taxon>
        <taxon>Fungi</taxon>
        <taxon>Dikarya</taxon>
        <taxon>Ascomycota</taxon>
        <taxon>Pezizomycotina</taxon>
        <taxon>Leotiomycetes</taxon>
        <taxon>Helotiales</taxon>
        <taxon>Sclerotiniaceae</taxon>
        <taxon>Monilinia</taxon>
    </lineage>
</organism>
<evidence type="ECO:0000256" key="2">
    <source>
        <dbReference type="ARBA" id="ARBA00022679"/>
    </source>
</evidence>
<dbReference type="EMBL" id="VICG01000014">
    <property type="protein sequence ID" value="KAA8565311.1"/>
    <property type="molecule type" value="Genomic_DNA"/>
</dbReference>
<proteinExistence type="inferred from homology"/>
<dbReference type="PANTHER" id="PTHR21367">
    <property type="entry name" value="ARGININE-TRNA-PROTEIN TRANSFERASE 1"/>
    <property type="match status" value="1"/>
</dbReference>
<dbReference type="AlphaFoldDB" id="A0A5M9J812"/>
<reference evidence="9 10" key="1">
    <citation type="submission" date="2019-06" db="EMBL/GenBank/DDBJ databases">
        <title>Genome Sequence of the Brown Rot Fungal Pathogen Monilinia fructicola.</title>
        <authorList>
            <person name="De Miccolis Angelini R.M."/>
            <person name="Landi L."/>
            <person name="Abate D."/>
            <person name="Pollastro S."/>
            <person name="Romanazzi G."/>
            <person name="Faretra F."/>
        </authorList>
    </citation>
    <scope>NUCLEOTIDE SEQUENCE [LARGE SCALE GENOMIC DNA]</scope>
    <source>
        <strain evidence="9 10">Mfrc123</strain>
    </source>
</reference>
<dbReference type="GO" id="GO:0005737">
    <property type="term" value="C:cytoplasm"/>
    <property type="evidence" value="ECO:0007669"/>
    <property type="project" value="TreeGrafter"/>
</dbReference>
<dbReference type="InterPro" id="IPR007472">
    <property type="entry name" value="N-end_Aminoacyl_Trfase_C"/>
</dbReference>
<dbReference type="PIRSF" id="PIRSF037207">
    <property type="entry name" value="ATE1_euk"/>
    <property type="match status" value="1"/>
</dbReference>
<feature type="compositionally biased region" description="Basic and acidic residues" evidence="6">
    <location>
        <begin position="304"/>
        <end position="314"/>
    </location>
</feature>
<evidence type="ECO:0000256" key="3">
    <source>
        <dbReference type="ARBA" id="ARBA00022786"/>
    </source>
</evidence>
<keyword evidence="4 5" id="KW-0012">Acyltransferase</keyword>
<dbReference type="GO" id="GO:0004057">
    <property type="term" value="F:arginyl-tRNA--protein transferase activity"/>
    <property type="evidence" value="ECO:0007669"/>
    <property type="project" value="UniProtKB-EC"/>
</dbReference>
<comment type="caution">
    <text evidence="9">The sequence shown here is derived from an EMBL/GenBank/DDBJ whole genome shotgun (WGS) entry which is preliminary data.</text>
</comment>
<dbReference type="InterPro" id="IPR016181">
    <property type="entry name" value="Acyl_CoA_acyltransferase"/>
</dbReference>
<dbReference type="InterPro" id="IPR017137">
    <property type="entry name" value="Arg-tRNA-P_Trfase_1_euk"/>
</dbReference>
<dbReference type="EC" id="2.3.2.8" evidence="5"/>
<evidence type="ECO:0000313" key="10">
    <source>
        <dbReference type="Proteomes" id="UP000322873"/>
    </source>
</evidence>
<feature type="domain" description="N-end aminoacyl transferase N-terminal" evidence="7">
    <location>
        <begin position="18"/>
        <end position="54"/>
    </location>
</feature>
<evidence type="ECO:0000256" key="6">
    <source>
        <dbReference type="SAM" id="MobiDB-lite"/>
    </source>
</evidence>
<dbReference type="Pfam" id="PF04376">
    <property type="entry name" value="ATE_N"/>
    <property type="match status" value="1"/>
</dbReference>
<dbReference type="SUPFAM" id="SSF55729">
    <property type="entry name" value="Acyl-CoA N-acyltransferases (Nat)"/>
    <property type="match status" value="1"/>
</dbReference>
<sequence>MQTPVSLLSPLGYDKKICGYCKGASECCSYYAITQGLQPEFYQGLLDRGWRRSDQRQVVNRFNKYILGDIYIQKKPPDYIPDHGSKPRNVTRILIFWKEFTRAKKSKFKLLQTQLILLTVTLETDDFTEEKYALFANYQRTVHHQPPNRISKHGFKNFLCSSSPLPRSTSSIDGKTKHIGSYHQCYRLDGKLIAIGVLDLLPQCVSAVYFMYHESVHSHAFGKLGALREIALAKEQGYQYWYAGFYIHDCVKMRYKGDYSPQYILDPETYHWVLLDGALRAKLDERKFVSEKHDLESNTPSQDPDSKSKSKSESESESSATKRIPIFERSMPGLLSAADLLTNSPLDKIKIRIGDTYHETNEFITWENQKVTDVGSLKGIISELVSAVGSRLAGEMVVYLH</sequence>
<dbReference type="InterPro" id="IPR030700">
    <property type="entry name" value="N-end_Aminoacyl_Trfase"/>
</dbReference>
<dbReference type="InterPro" id="IPR007471">
    <property type="entry name" value="N-end_Aminoacyl_Trfase_N"/>
</dbReference>
<dbReference type="Pfam" id="PF04377">
    <property type="entry name" value="ATE_C"/>
    <property type="match status" value="1"/>
</dbReference>
<feature type="region of interest" description="Disordered" evidence="6">
    <location>
        <begin position="291"/>
        <end position="322"/>
    </location>
</feature>
<evidence type="ECO:0000259" key="7">
    <source>
        <dbReference type="Pfam" id="PF04376"/>
    </source>
</evidence>